<dbReference type="InterPro" id="IPR035669">
    <property type="entry name" value="SGNH_plant_lipase-like"/>
</dbReference>
<proteinExistence type="inferred from homology"/>
<feature type="chain" id="PRO_5046029751" evidence="5">
    <location>
        <begin position="20"/>
        <end position="407"/>
    </location>
</feature>
<dbReference type="PANTHER" id="PTHR22835">
    <property type="entry name" value="ZINC FINGER FYVE DOMAIN CONTAINING PROTEIN"/>
    <property type="match status" value="1"/>
</dbReference>
<sequence length="407" mass="45379">MKINMLVIVAFSFLIAARSLPVKQTLNYESIFNFGDSLSDTGNFLISSDVSSPSIGRPPYGQTFFNRSTGRCSDGRLIIDFITEANGLPYVIPYLQSVRTNFSVDFNKGANFAVAGATANDFNFLKERGLSVTLLTNKTLDVQLDWFKKLKPSLCKTKPVRFWKIPDKKPEKKTDGCDYFCQFLQNDCDQYFKKSLFFVGEIGGNDYNYPLLAFRSYKHAIDLVPSVINKIINVTSALIEEGAVTLVVPGNLPIGCSAVLLERFSDDNRWLYDTRNHCLKPLNNIAKLHNTKLQEGLVTLRQKYTHAKIIYADYYGSAMQFFNSPSKYGFTGSVLKACCGGEDGRYNAKPNVRCGGKGSTTCENPSTYANWDGIHLTEAAYRHIATGLISGRFTKPSLSNSSSFSKF</sequence>
<organism evidence="6 7">
    <name type="scientific">Brassica rapa subsp. trilocularis</name>
    <dbReference type="NCBI Taxonomy" id="1813537"/>
    <lineage>
        <taxon>Eukaryota</taxon>
        <taxon>Viridiplantae</taxon>
        <taxon>Streptophyta</taxon>
        <taxon>Embryophyta</taxon>
        <taxon>Tracheophyta</taxon>
        <taxon>Spermatophyta</taxon>
        <taxon>Magnoliopsida</taxon>
        <taxon>eudicotyledons</taxon>
        <taxon>Gunneridae</taxon>
        <taxon>Pentapetalae</taxon>
        <taxon>rosids</taxon>
        <taxon>malvids</taxon>
        <taxon>Brassicales</taxon>
        <taxon>Brassicaceae</taxon>
        <taxon>Brassiceae</taxon>
        <taxon>Brassica</taxon>
    </lineage>
</organism>
<dbReference type="EMBL" id="JADBGQ010000004">
    <property type="protein sequence ID" value="KAG5401560.1"/>
    <property type="molecule type" value="Genomic_DNA"/>
</dbReference>
<protein>
    <submittedName>
        <fullName evidence="6">Uncharacterized protein</fullName>
    </submittedName>
</protein>
<keyword evidence="4" id="KW-0325">Glycoprotein</keyword>
<dbReference type="InterPro" id="IPR001087">
    <property type="entry name" value="GDSL"/>
</dbReference>
<keyword evidence="2 5" id="KW-0732">Signal</keyword>
<dbReference type="InterPro" id="IPR036514">
    <property type="entry name" value="SGNH_hydro_sf"/>
</dbReference>
<comment type="similarity">
    <text evidence="1">Belongs to the 'GDSL' lipolytic enzyme family.</text>
</comment>
<evidence type="ECO:0000256" key="3">
    <source>
        <dbReference type="ARBA" id="ARBA00022801"/>
    </source>
</evidence>
<dbReference type="CDD" id="cd01837">
    <property type="entry name" value="SGNH_plant_lipase_like"/>
    <property type="match status" value="1"/>
</dbReference>
<evidence type="ECO:0000313" key="7">
    <source>
        <dbReference type="Proteomes" id="UP000823674"/>
    </source>
</evidence>
<evidence type="ECO:0000256" key="5">
    <source>
        <dbReference type="SAM" id="SignalP"/>
    </source>
</evidence>
<keyword evidence="3" id="KW-0378">Hydrolase</keyword>
<evidence type="ECO:0000313" key="6">
    <source>
        <dbReference type="EMBL" id="KAG5401560.1"/>
    </source>
</evidence>
<dbReference type="PANTHER" id="PTHR22835:SF659">
    <property type="entry name" value="GDSL LIPASE_ACYLHYDROLASE, PUTATIVE (AFU_ORTHOLOGUE AFUA_2G00510)-RELATED"/>
    <property type="match status" value="1"/>
</dbReference>
<keyword evidence="7" id="KW-1185">Reference proteome</keyword>
<comment type="caution">
    <text evidence="6">The sequence shown here is derived from an EMBL/GenBank/DDBJ whole genome shotgun (WGS) entry which is preliminary data.</text>
</comment>
<reference evidence="6 7" key="1">
    <citation type="submission" date="2021-03" db="EMBL/GenBank/DDBJ databases">
        <authorList>
            <person name="King G.J."/>
            <person name="Bancroft I."/>
            <person name="Baten A."/>
            <person name="Bloomfield J."/>
            <person name="Borpatragohain P."/>
            <person name="He Z."/>
            <person name="Irish N."/>
            <person name="Irwin J."/>
            <person name="Liu K."/>
            <person name="Mauleon R.P."/>
            <person name="Moore J."/>
            <person name="Morris R."/>
            <person name="Ostergaard L."/>
            <person name="Wang B."/>
            <person name="Wells R."/>
        </authorList>
    </citation>
    <scope>NUCLEOTIDE SEQUENCE [LARGE SCALE GENOMIC DNA]</scope>
    <source>
        <strain evidence="6">R-o-18</strain>
        <tissue evidence="6">Leaf</tissue>
    </source>
</reference>
<accession>A0ABQ7MUP5</accession>
<dbReference type="Proteomes" id="UP000823674">
    <property type="component" value="Chromosome A04"/>
</dbReference>
<dbReference type="Pfam" id="PF00657">
    <property type="entry name" value="Lipase_GDSL"/>
    <property type="match status" value="1"/>
</dbReference>
<feature type="signal peptide" evidence="5">
    <location>
        <begin position="1"/>
        <end position="19"/>
    </location>
</feature>
<name>A0ABQ7MUP5_BRACM</name>
<evidence type="ECO:0000256" key="4">
    <source>
        <dbReference type="ARBA" id="ARBA00023180"/>
    </source>
</evidence>
<dbReference type="Gene3D" id="3.40.50.1110">
    <property type="entry name" value="SGNH hydrolase"/>
    <property type="match status" value="1"/>
</dbReference>
<evidence type="ECO:0000256" key="1">
    <source>
        <dbReference type="ARBA" id="ARBA00008668"/>
    </source>
</evidence>
<evidence type="ECO:0000256" key="2">
    <source>
        <dbReference type="ARBA" id="ARBA00022729"/>
    </source>
</evidence>
<gene>
    <name evidence="6" type="primary">A04p025930.1_BraROA</name>
    <name evidence="6" type="ORF">IGI04_016167</name>
</gene>